<reference evidence="1 2" key="1">
    <citation type="submission" date="2019-05" db="EMBL/GenBank/DDBJ databases">
        <title>Another draft genome of Portunus trituberculatus and its Hox gene families provides insights of decapod evolution.</title>
        <authorList>
            <person name="Jeong J.-H."/>
            <person name="Song I."/>
            <person name="Kim S."/>
            <person name="Choi T."/>
            <person name="Kim D."/>
            <person name="Ryu S."/>
            <person name="Kim W."/>
        </authorList>
    </citation>
    <scope>NUCLEOTIDE SEQUENCE [LARGE SCALE GENOMIC DNA]</scope>
    <source>
        <tissue evidence="1">Muscle</tissue>
    </source>
</reference>
<dbReference type="Proteomes" id="UP000324222">
    <property type="component" value="Unassembled WGS sequence"/>
</dbReference>
<gene>
    <name evidence="1" type="ORF">E2C01_015535</name>
</gene>
<keyword evidence="2" id="KW-1185">Reference proteome</keyword>
<dbReference type="AlphaFoldDB" id="A0A5B7DM60"/>
<evidence type="ECO:0000313" key="2">
    <source>
        <dbReference type="Proteomes" id="UP000324222"/>
    </source>
</evidence>
<evidence type="ECO:0000313" key="1">
    <source>
        <dbReference type="EMBL" id="MPC22518.1"/>
    </source>
</evidence>
<organism evidence="1 2">
    <name type="scientific">Portunus trituberculatus</name>
    <name type="common">Swimming crab</name>
    <name type="synonym">Neptunus trituberculatus</name>
    <dbReference type="NCBI Taxonomy" id="210409"/>
    <lineage>
        <taxon>Eukaryota</taxon>
        <taxon>Metazoa</taxon>
        <taxon>Ecdysozoa</taxon>
        <taxon>Arthropoda</taxon>
        <taxon>Crustacea</taxon>
        <taxon>Multicrustacea</taxon>
        <taxon>Malacostraca</taxon>
        <taxon>Eumalacostraca</taxon>
        <taxon>Eucarida</taxon>
        <taxon>Decapoda</taxon>
        <taxon>Pleocyemata</taxon>
        <taxon>Brachyura</taxon>
        <taxon>Eubrachyura</taxon>
        <taxon>Portunoidea</taxon>
        <taxon>Portunidae</taxon>
        <taxon>Portuninae</taxon>
        <taxon>Portunus</taxon>
    </lineage>
</organism>
<sequence>MSFYGDDEIAIKLNPQVFNPHLQQHPTETGNSSWRVAAISSNVDLRSQIALLSSPTPASSLHMDTTKSQID</sequence>
<protein>
    <submittedName>
        <fullName evidence="1">Uncharacterized protein</fullName>
    </submittedName>
</protein>
<proteinExistence type="predicted"/>
<name>A0A5B7DM60_PORTR</name>
<comment type="caution">
    <text evidence="1">The sequence shown here is derived from an EMBL/GenBank/DDBJ whole genome shotgun (WGS) entry which is preliminary data.</text>
</comment>
<accession>A0A5B7DM60</accession>
<dbReference type="EMBL" id="VSRR010001096">
    <property type="protein sequence ID" value="MPC22518.1"/>
    <property type="molecule type" value="Genomic_DNA"/>
</dbReference>